<evidence type="ECO:0000313" key="2">
    <source>
        <dbReference type="EMBL" id="OIO29903.1"/>
    </source>
</evidence>
<dbReference type="InterPro" id="IPR006142">
    <property type="entry name" value="INTEIN"/>
</dbReference>
<gene>
    <name evidence="2" type="ORF">AUJ22_00550</name>
</gene>
<dbReference type="AlphaFoldDB" id="A0A1J4V6K4"/>
<dbReference type="SUPFAM" id="SSF55608">
    <property type="entry name" value="Homing endonucleases"/>
    <property type="match status" value="2"/>
</dbReference>
<dbReference type="PRINTS" id="PR00379">
    <property type="entry name" value="INTEIN"/>
</dbReference>
<protein>
    <recommendedName>
        <fullName evidence="1">DOD-type homing endonuclease domain-containing protein</fullName>
    </recommendedName>
</protein>
<dbReference type="STRING" id="1805280.AUJ22_00550"/>
<dbReference type="EMBL" id="MNVM01000008">
    <property type="protein sequence ID" value="OIO29903.1"/>
    <property type="molecule type" value="Genomic_DNA"/>
</dbReference>
<dbReference type="InterPro" id="IPR004860">
    <property type="entry name" value="LAGLIDADG_dom"/>
</dbReference>
<dbReference type="GO" id="GO:0016539">
    <property type="term" value="P:intein-mediated protein splicing"/>
    <property type="evidence" value="ECO:0007669"/>
    <property type="project" value="InterPro"/>
</dbReference>
<evidence type="ECO:0000313" key="3">
    <source>
        <dbReference type="Proteomes" id="UP000185769"/>
    </source>
</evidence>
<reference evidence="2 3" key="1">
    <citation type="journal article" date="2016" name="Environ. Microbiol.">
        <title>Genomic resolution of a cold subsurface aquifer community provides metabolic insights for novel microbes adapted to high CO concentrations.</title>
        <authorList>
            <person name="Probst A.J."/>
            <person name="Castelle C.J."/>
            <person name="Singh A."/>
            <person name="Brown C.T."/>
            <person name="Anantharaman K."/>
            <person name="Sharon I."/>
            <person name="Hug L.A."/>
            <person name="Burstein D."/>
            <person name="Emerson J.B."/>
            <person name="Thomas B.C."/>
            <person name="Banfield J.F."/>
        </authorList>
    </citation>
    <scope>NUCLEOTIDE SEQUENCE [LARGE SCALE GENOMIC DNA]</scope>
    <source>
        <strain evidence="2">CG1_02_31_12</strain>
    </source>
</reference>
<sequence>MPIYKKVNKDFFKKWTRDMAYVLGFFAADGYITVNKRGGQFWCIQIIDKELLKSIKKVIEAEHKISIRLPSKNKPNESIIYRLQIGSFEMCDDLRNLGFSERKTKSLAIPNISKKYFPDFVRGYFDGDGSIWMGFVHKERKHKTPVIFTAFTSCSYNFLKELQNRLNLIGVFGGCIYKSKKRRFYRLQFSTLSTLKLYNLMYNDNIKDFSGLLLNRKKIIFEKFNNLRL</sequence>
<dbReference type="InterPro" id="IPR004042">
    <property type="entry name" value="Intein_endonuc_central"/>
</dbReference>
<dbReference type="Gene3D" id="3.10.28.10">
    <property type="entry name" value="Homing endonucleases"/>
    <property type="match status" value="1"/>
</dbReference>
<dbReference type="GO" id="GO:0004519">
    <property type="term" value="F:endonuclease activity"/>
    <property type="evidence" value="ECO:0007669"/>
    <property type="project" value="InterPro"/>
</dbReference>
<name>A0A1J4V6K4_9BACT</name>
<dbReference type="PROSITE" id="PS50819">
    <property type="entry name" value="INTEIN_ENDONUCLEASE"/>
    <property type="match status" value="1"/>
</dbReference>
<accession>A0A1J4V6K4</accession>
<evidence type="ECO:0000259" key="1">
    <source>
        <dbReference type="PROSITE" id="PS50819"/>
    </source>
</evidence>
<feature type="domain" description="DOD-type homing endonuclease" evidence="1">
    <location>
        <begin position="22"/>
        <end position="171"/>
    </location>
</feature>
<proteinExistence type="predicted"/>
<dbReference type="Pfam" id="PF14528">
    <property type="entry name" value="LAGLIDADG_3"/>
    <property type="match status" value="2"/>
</dbReference>
<dbReference type="Proteomes" id="UP000185769">
    <property type="component" value="Unassembled WGS sequence"/>
</dbReference>
<organism evidence="2 3">
    <name type="scientific">Candidatus Nomurabacteria bacterium CG1_02_31_12</name>
    <dbReference type="NCBI Taxonomy" id="1805280"/>
    <lineage>
        <taxon>Bacteria</taxon>
        <taxon>Candidatus Nomuraibacteriota</taxon>
    </lineage>
</organism>
<dbReference type="InterPro" id="IPR027434">
    <property type="entry name" value="Homing_endonucl"/>
</dbReference>
<comment type="caution">
    <text evidence="2">The sequence shown here is derived from an EMBL/GenBank/DDBJ whole genome shotgun (WGS) entry which is preliminary data.</text>
</comment>